<protein>
    <submittedName>
        <fullName evidence="2">Uncharacterized protein</fullName>
    </submittedName>
</protein>
<feature type="compositionally biased region" description="Polar residues" evidence="1">
    <location>
        <begin position="1"/>
        <end position="17"/>
    </location>
</feature>
<dbReference type="AlphaFoldDB" id="A0AAD4T5V4"/>
<sequence>METTRNPSATRRQNMTADQLADERQMNCDRQRIRRQNMTEEHRFAVRERDHIRHIARKENLNLPSTSTGNNDARLFETVIQQHQSLTSEDRLLQIERSQNEYKARKHLPSSSTSNNKTTLFEHVMQKHVQEEVERIIGGNSTMSMNIAAGFMELGSEHRALMHTSSEDMVEFDDQINEPEDGTDESHQEDTRRRGTTLSNKGFHNSARGYVNLHSLPRLQLNNISSCNHCGAKLFSHETNQFCFLNGQVSLPDLSVPP</sequence>
<accession>A0AAD4T5V4</accession>
<feature type="region of interest" description="Disordered" evidence="1">
    <location>
        <begin position="176"/>
        <end position="204"/>
    </location>
</feature>
<evidence type="ECO:0000313" key="3">
    <source>
        <dbReference type="Proteomes" id="UP001202328"/>
    </source>
</evidence>
<feature type="compositionally biased region" description="Basic and acidic residues" evidence="1">
    <location>
        <begin position="184"/>
        <end position="193"/>
    </location>
</feature>
<proteinExistence type="predicted"/>
<name>A0AAD4T5V4_9MAGN</name>
<feature type="region of interest" description="Disordered" evidence="1">
    <location>
        <begin position="1"/>
        <end position="24"/>
    </location>
</feature>
<evidence type="ECO:0000256" key="1">
    <source>
        <dbReference type="SAM" id="MobiDB-lite"/>
    </source>
</evidence>
<gene>
    <name evidence="2" type="ORF">MKW98_001891</name>
</gene>
<comment type="caution">
    <text evidence="2">The sequence shown here is derived from an EMBL/GenBank/DDBJ whole genome shotgun (WGS) entry which is preliminary data.</text>
</comment>
<dbReference type="Proteomes" id="UP001202328">
    <property type="component" value="Unassembled WGS sequence"/>
</dbReference>
<reference evidence="2" key="1">
    <citation type="submission" date="2022-04" db="EMBL/GenBank/DDBJ databases">
        <title>A functionally conserved STORR gene fusion in Papaver species that diverged 16.8 million years ago.</title>
        <authorList>
            <person name="Catania T."/>
        </authorList>
    </citation>
    <scope>NUCLEOTIDE SEQUENCE</scope>
    <source>
        <strain evidence="2">S-188037</strain>
    </source>
</reference>
<organism evidence="2 3">
    <name type="scientific">Papaver atlanticum</name>
    <dbReference type="NCBI Taxonomy" id="357466"/>
    <lineage>
        <taxon>Eukaryota</taxon>
        <taxon>Viridiplantae</taxon>
        <taxon>Streptophyta</taxon>
        <taxon>Embryophyta</taxon>
        <taxon>Tracheophyta</taxon>
        <taxon>Spermatophyta</taxon>
        <taxon>Magnoliopsida</taxon>
        <taxon>Ranunculales</taxon>
        <taxon>Papaveraceae</taxon>
        <taxon>Papaveroideae</taxon>
        <taxon>Papaver</taxon>
    </lineage>
</organism>
<evidence type="ECO:0000313" key="2">
    <source>
        <dbReference type="EMBL" id="KAI3937320.1"/>
    </source>
</evidence>
<keyword evidence="3" id="KW-1185">Reference proteome</keyword>
<dbReference type="EMBL" id="JAJJMB010005785">
    <property type="protein sequence ID" value="KAI3937320.1"/>
    <property type="molecule type" value="Genomic_DNA"/>
</dbReference>